<comment type="similarity">
    <text evidence="1">Belongs to the CBF/MAK21 family.</text>
</comment>
<gene>
    <name evidence="4" type="ORF">EVJ58_g5663</name>
</gene>
<proteinExistence type="inferred from homology"/>
<feature type="region of interest" description="Disordered" evidence="2">
    <location>
        <begin position="1"/>
        <end position="29"/>
    </location>
</feature>
<evidence type="ECO:0000313" key="4">
    <source>
        <dbReference type="EMBL" id="TFY59635.1"/>
    </source>
</evidence>
<sequence>MSAPRSSLPSSSKKRKVSTNADQDEDGTLKEIKQLESQLAAAISNNESLNKLANLVQLALNASDANHVLKAVYALYRTFVTLITKGMMNSKGAGETEETRAVRAWLSEHMNQYVECLGELLQDEESILRTSSLQILLSIQKHLSTALTTFSTNPSTSSGKPQPQFHISHFRKVVSALLTCPPSSRFTHTSSSKKQKLSGSSEGLLREDVHDTFLNTWLDVHDDIRWFFLREAGSTLLSKSDAPNVPTNLLSLLEKLSTFPTDPKELNTWWVEELGAKPPSPKNKKGKGAAPQADNSDDSEVEAHEDKPAEDDDDWRKFFDDAPADLKDQKRKSARVHTLTLHQSLHSLASHRAVYTRCWLALLPKLSSVEIRERDGKRKEVGNRERASRGYALKVLNVLHRGVLPHLTRPVLVMDWVAGCVDYGGTVGLMALNALFTLMKEYNLDYPAFYTRLYTFLDRDVLHLKHRARFFRLTELFLSSTHLPAALVAAFAKRLARLSLNAPPAAVVMLIPFTYNLLKRHPACMVMIHRSVESVGPSDDPYNDKEPNPQHAHALESSLWELHSHVSHYHPVVATLASVLEEAFTRPQYAMEDFLDHTYGTMFETEANRRIKKEPVVEDTNLPPTNVTDQLWAF</sequence>
<dbReference type="GO" id="GO:0032040">
    <property type="term" value="C:small-subunit processome"/>
    <property type="evidence" value="ECO:0007669"/>
    <property type="project" value="TreeGrafter"/>
</dbReference>
<dbReference type="InterPro" id="IPR027193">
    <property type="entry name" value="Noc4"/>
</dbReference>
<dbReference type="AlphaFoldDB" id="A0A4Y9YBE8"/>
<comment type="caution">
    <text evidence="4">The sequence shown here is derived from an EMBL/GenBank/DDBJ whole genome shotgun (WGS) entry which is preliminary data.</text>
</comment>
<dbReference type="STRING" id="34475.A0A4Y9YBE8"/>
<feature type="compositionally biased region" description="Low complexity" evidence="2">
    <location>
        <begin position="1"/>
        <end position="11"/>
    </location>
</feature>
<organism evidence="4 5">
    <name type="scientific">Rhodofomes roseus</name>
    <dbReference type="NCBI Taxonomy" id="34475"/>
    <lineage>
        <taxon>Eukaryota</taxon>
        <taxon>Fungi</taxon>
        <taxon>Dikarya</taxon>
        <taxon>Basidiomycota</taxon>
        <taxon>Agaricomycotina</taxon>
        <taxon>Agaricomycetes</taxon>
        <taxon>Polyporales</taxon>
        <taxon>Rhodofomes</taxon>
    </lineage>
</organism>
<dbReference type="GO" id="GO:0042254">
    <property type="term" value="P:ribosome biogenesis"/>
    <property type="evidence" value="ECO:0007669"/>
    <property type="project" value="InterPro"/>
</dbReference>
<dbReference type="EMBL" id="SEKV01000295">
    <property type="protein sequence ID" value="TFY59635.1"/>
    <property type="molecule type" value="Genomic_DNA"/>
</dbReference>
<feature type="region of interest" description="Disordered" evidence="2">
    <location>
        <begin position="275"/>
        <end position="316"/>
    </location>
</feature>
<evidence type="ECO:0000313" key="5">
    <source>
        <dbReference type="Proteomes" id="UP000298390"/>
    </source>
</evidence>
<dbReference type="Proteomes" id="UP000298390">
    <property type="component" value="Unassembled WGS sequence"/>
</dbReference>
<name>A0A4Y9YBE8_9APHY</name>
<accession>A0A4Y9YBE8</accession>
<dbReference type="PANTHER" id="PTHR12455">
    <property type="entry name" value="NUCLEOLAR COMPLEX PROTEIN 4"/>
    <property type="match status" value="1"/>
</dbReference>
<protein>
    <recommendedName>
        <fullName evidence="3">CCAAT-binding factor domain-containing protein</fullName>
    </recommendedName>
</protein>
<dbReference type="Pfam" id="PF03914">
    <property type="entry name" value="CBF"/>
    <property type="match status" value="1"/>
</dbReference>
<dbReference type="GO" id="GO:0030692">
    <property type="term" value="C:Noc4p-Nop14p complex"/>
    <property type="evidence" value="ECO:0007669"/>
    <property type="project" value="TreeGrafter"/>
</dbReference>
<dbReference type="PANTHER" id="PTHR12455:SF0">
    <property type="entry name" value="NUCLEOLAR COMPLEX PROTEIN 4 HOMOLOG"/>
    <property type="match status" value="1"/>
</dbReference>
<feature type="domain" description="CCAAT-binding factor" evidence="3">
    <location>
        <begin position="429"/>
        <end position="577"/>
    </location>
</feature>
<evidence type="ECO:0000256" key="2">
    <source>
        <dbReference type="SAM" id="MobiDB-lite"/>
    </source>
</evidence>
<dbReference type="InterPro" id="IPR005612">
    <property type="entry name" value="CCAAT-binding_factor"/>
</dbReference>
<evidence type="ECO:0000256" key="1">
    <source>
        <dbReference type="ARBA" id="ARBA00007797"/>
    </source>
</evidence>
<evidence type="ECO:0000259" key="3">
    <source>
        <dbReference type="Pfam" id="PF03914"/>
    </source>
</evidence>
<reference evidence="4 5" key="1">
    <citation type="submission" date="2019-01" db="EMBL/GenBank/DDBJ databases">
        <title>Genome sequencing of the rare red list fungi Fomitopsis rosea.</title>
        <authorList>
            <person name="Buettner E."/>
            <person name="Kellner H."/>
        </authorList>
    </citation>
    <scope>NUCLEOTIDE SEQUENCE [LARGE SCALE GENOMIC DNA]</scope>
    <source>
        <strain evidence="4 5">DSM 105464</strain>
    </source>
</reference>